<dbReference type="GO" id="GO:0016853">
    <property type="term" value="F:isomerase activity"/>
    <property type="evidence" value="ECO:0007669"/>
    <property type="project" value="UniProtKB-KW"/>
</dbReference>
<dbReference type="AlphaFoldDB" id="A0A0G3HBH9"/>
<dbReference type="HAMAP" id="MF_01241">
    <property type="entry name" value="GlcN6P_deamin"/>
    <property type="match status" value="1"/>
</dbReference>
<evidence type="ECO:0000256" key="2">
    <source>
        <dbReference type="ARBA" id="ARBA00023277"/>
    </source>
</evidence>
<organism evidence="5 6">
    <name type="scientific">Corynebacterium uterequi</name>
    <dbReference type="NCBI Taxonomy" id="1072256"/>
    <lineage>
        <taxon>Bacteria</taxon>
        <taxon>Bacillati</taxon>
        <taxon>Actinomycetota</taxon>
        <taxon>Actinomycetes</taxon>
        <taxon>Mycobacteriales</taxon>
        <taxon>Corynebacteriaceae</taxon>
        <taxon>Corynebacterium</taxon>
    </lineage>
</organism>
<keyword evidence="2 3" id="KW-0119">Carbohydrate metabolism</keyword>
<keyword evidence="5" id="KW-0413">Isomerase</keyword>
<dbReference type="PANTHER" id="PTHR11280">
    <property type="entry name" value="GLUCOSAMINE-6-PHOSPHATE ISOMERASE"/>
    <property type="match status" value="1"/>
</dbReference>
<dbReference type="GO" id="GO:0005737">
    <property type="term" value="C:cytoplasm"/>
    <property type="evidence" value="ECO:0007669"/>
    <property type="project" value="TreeGrafter"/>
</dbReference>
<dbReference type="Pfam" id="PF01182">
    <property type="entry name" value="Glucosamine_iso"/>
    <property type="match status" value="1"/>
</dbReference>
<dbReference type="GO" id="GO:0005975">
    <property type="term" value="P:carbohydrate metabolic process"/>
    <property type="evidence" value="ECO:0007669"/>
    <property type="project" value="InterPro"/>
</dbReference>
<dbReference type="Proteomes" id="UP000035548">
    <property type="component" value="Chromosome"/>
</dbReference>
<dbReference type="InterPro" id="IPR006148">
    <property type="entry name" value="Glc/Gal-6P_isomerase"/>
</dbReference>
<comment type="caution">
    <text evidence="3">Lacks conserved residue(s) required for the propagation of feature annotation.</text>
</comment>
<protein>
    <recommendedName>
        <fullName evidence="3">Glucosamine-6-phosphate deaminase</fullName>
        <ecNumber evidence="3">3.5.99.6</ecNumber>
    </recommendedName>
    <alternativeName>
        <fullName evidence="3">GlcN6P deaminase</fullName>
        <shortName evidence="3">GNPDA</shortName>
    </alternativeName>
    <alternativeName>
        <fullName evidence="3">Glucosamine-6-phosphate isomerase</fullName>
    </alternativeName>
</protein>
<dbReference type="PATRIC" id="fig|1072256.5.peg.734"/>
<evidence type="ECO:0000256" key="1">
    <source>
        <dbReference type="ARBA" id="ARBA00022801"/>
    </source>
</evidence>
<reference evidence="5 6" key="1">
    <citation type="journal article" date="2015" name="Genome Announc.">
        <title>Virulence Factor Genes Detected in the Complete Genome Sequence of Corynebacterium uterequi DSM 45634, Isolated from the Uterus of a Maiden Mare.</title>
        <authorList>
            <person name="Ruckert C."/>
            <person name="Kriete M."/>
            <person name="Jaenicke S."/>
            <person name="Winkler A."/>
            <person name="Tauch A."/>
        </authorList>
    </citation>
    <scope>NUCLEOTIDE SEQUENCE [LARGE SCALE GENOMIC DNA]</scope>
    <source>
        <strain evidence="5 6">DSM 45634</strain>
    </source>
</reference>
<evidence type="ECO:0000313" key="6">
    <source>
        <dbReference type="Proteomes" id="UP000035548"/>
    </source>
</evidence>
<comment type="catalytic activity">
    <reaction evidence="3">
        <text>alpha-D-glucosamine 6-phosphate + H2O = beta-D-fructose 6-phosphate + NH4(+)</text>
        <dbReference type="Rhea" id="RHEA:12172"/>
        <dbReference type="ChEBI" id="CHEBI:15377"/>
        <dbReference type="ChEBI" id="CHEBI:28938"/>
        <dbReference type="ChEBI" id="CHEBI:57634"/>
        <dbReference type="ChEBI" id="CHEBI:75989"/>
        <dbReference type="EC" id="3.5.99.6"/>
    </reaction>
</comment>
<feature type="site" description="Part of the allosteric site" evidence="3">
    <location>
        <position position="154"/>
    </location>
</feature>
<dbReference type="STRING" id="1072256.CUTER_03690"/>
<dbReference type="EC" id="3.5.99.6" evidence="3"/>
<feature type="active site" description="Proton acceptor; for ring-opening step" evidence="3">
    <location>
        <position position="139"/>
    </location>
</feature>
<keyword evidence="3" id="KW-0021">Allosteric enzyme</keyword>
<name>A0A0G3HBH9_9CORY</name>
<dbReference type="EMBL" id="CP011546">
    <property type="protein sequence ID" value="AKK10746.1"/>
    <property type="molecule type" value="Genomic_DNA"/>
</dbReference>
<dbReference type="GO" id="GO:0042802">
    <property type="term" value="F:identical protein binding"/>
    <property type="evidence" value="ECO:0007669"/>
    <property type="project" value="TreeGrafter"/>
</dbReference>
<comment type="pathway">
    <text evidence="3">Amino-sugar metabolism; N-acetylneuraminate degradation; D-fructose 6-phosphate from N-acetylneuraminate: step 5/5.</text>
</comment>
<feature type="active site" description="For ring-opening step" evidence="3">
    <location>
        <position position="144"/>
    </location>
</feature>
<dbReference type="KEGG" id="cut:CUTER_03690"/>
<dbReference type="GO" id="GO:0019262">
    <property type="term" value="P:N-acetylneuraminate catabolic process"/>
    <property type="evidence" value="ECO:0007669"/>
    <property type="project" value="UniProtKB-UniRule"/>
</dbReference>
<dbReference type="GO" id="GO:0006046">
    <property type="term" value="P:N-acetylglucosamine catabolic process"/>
    <property type="evidence" value="ECO:0007669"/>
    <property type="project" value="UniProtKB-UniRule"/>
</dbReference>
<feature type="site" description="Part of the allosteric site" evidence="3">
    <location>
        <position position="157"/>
    </location>
</feature>
<dbReference type="PANTHER" id="PTHR11280:SF5">
    <property type="entry name" value="GLUCOSAMINE-6-PHOSPHATE ISOMERASE"/>
    <property type="match status" value="1"/>
</dbReference>
<dbReference type="Gene3D" id="3.40.50.1360">
    <property type="match status" value="1"/>
</dbReference>
<dbReference type="NCBIfam" id="NF001684">
    <property type="entry name" value="PRK00443.1-4"/>
    <property type="match status" value="1"/>
</dbReference>
<feature type="active site" description="For ring-opening step" evidence="3">
    <location>
        <position position="137"/>
    </location>
</feature>
<keyword evidence="1 3" id="KW-0378">Hydrolase</keyword>
<accession>A0A0G3HBH9</accession>
<reference evidence="6" key="2">
    <citation type="submission" date="2015-05" db="EMBL/GenBank/DDBJ databases">
        <title>Complete genome sequence of Corynebacterium uterequi DSM 45634, isolated from the uterus of a maiden mare.</title>
        <authorList>
            <person name="Ruckert C."/>
            <person name="Albersmeier A."/>
            <person name="Winkler A."/>
            <person name="Tauch A."/>
        </authorList>
    </citation>
    <scope>NUCLEOTIDE SEQUENCE [LARGE SCALE GENOMIC DNA]</scope>
    <source>
        <strain evidence="6">DSM 45634</strain>
    </source>
</reference>
<dbReference type="OrthoDB" id="9791139at2"/>
<dbReference type="PROSITE" id="PS01161">
    <property type="entry name" value="GLC_GALNAC_ISOMERASE"/>
    <property type="match status" value="1"/>
</dbReference>
<keyword evidence="6" id="KW-1185">Reference proteome</keyword>
<gene>
    <name evidence="3 5" type="primary">nagB</name>
    <name evidence="5" type="ORF">CUTER_03690</name>
</gene>
<evidence type="ECO:0000256" key="3">
    <source>
        <dbReference type="HAMAP-Rule" id="MF_01241"/>
    </source>
</evidence>
<comment type="activity regulation">
    <text evidence="3">Allosterically activated by N-acetylglucosamine 6-phosphate (GlcNAc6P).</text>
</comment>
<proteinExistence type="inferred from homology"/>
<dbReference type="GO" id="GO:0004342">
    <property type="term" value="F:glucosamine-6-phosphate deaminase activity"/>
    <property type="evidence" value="ECO:0007669"/>
    <property type="project" value="UniProtKB-UniRule"/>
</dbReference>
<feature type="site" description="Part of the allosteric site" evidence="3">
    <location>
        <position position="147"/>
    </location>
</feature>
<sequence>MEVVICPARPEHEEVGRVAADVYAPYVARGGVIGLATGSTPLPMYRELRRRVEAGELSFANCTAFLLDEYVGLPRDHEQSYYQTIRRELTNHIDIDDARVFSPDGTADNPDEAGVAYDKAIAEHGGIDIQLLGVGTNGHVGFNEPGSSLGSGTRMKTLHPQTVIDNARFFEDDPNKVPHHVLTQGLGTISRAGHLLLLATGAGKADAVAALVEGPISASCPASILQYHPHATVVVDEAAASKLTRREYYEFAYENKPEWQQY</sequence>
<dbReference type="CDD" id="cd01399">
    <property type="entry name" value="GlcN6P_deaminase"/>
    <property type="match status" value="1"/>
</dbReference>
<feature type="site" description="Part of the allosteric site" evidence="3">
    <location>
        <position position="156"/>
    </location>
</feature>
<dbReference type="NCBIfam" id="TIGR00502">
    <property type="entry name" value="nagB"/>
    <property type="match status" value="1"/>
</dbReference>
<dbReference type="InterPro" id="IPR018321">
    <property type="entry name" value="Glucosamine6P_isomerase_CS"/>
</dbReference>
<dbReference type="RefSeq" id="WP_047259268.1">
    <property type="nucleotide sequence ID" value="NZ_CP011546.1"/>
</dbReference>
<feature type="active site" description="Proton acceptor; for enolization step" evidence="3">
    <location>
        <position position="68"/>
    </location>
</feature>
<feature type="domain" description="Glucosamine/galactosamine-6-phosphate isomerase" evidence="4">
    <location>
        <begin position="33"/>
        <end position="227"/>
    </location>
</feature>
<dbReference type="InterPro" id="IPR037171">
    <property type="entry name" value="NagB/RpiA_transferase-like"/>
</dbReference>
<dbReference type="UniPathway" id="UPA00629">
    <property type="reaction ID" value="UER00684"/>
</dbReference>
<dbReference type="GO" id="GO:0006043">
    <property type="term" value="P:glucosamine catabolic process"/>
    <property type="evidence" value="ECO:0007669"/>
    <property type="project" value="TreeGrafter"/>
</dbReference>
<dbReference type="InterPro" id="IPR004547">
    <property type="entry name" value="Glucosamine6P_isomerase"/>
</dbReference>
<evidence type="ECO:0000259" key="4">
    <source>
        <dbReference type="Pfam" id="PF01182"/>
    </source>
</evidence>
<comment type="function">
    <text evidence="3">Catalyzes the reversible isomerization-deamination of glucosamine 6-phosphate (GlcN6P) to form fructose 6-phosphate (Fru6P) and ammonium ion.</text>
</comment>
<evidence type="ECO:0000313" key="5">
    <source>
        <dbReference type="EMBL" id="AKK10746.1"/>
    </source>
</evidence>
<dbReference type="SUPFAM" id="SSF100950">
    <property type="entry name" value="NagB/RpiA/CoA transferase-like"/>
    <property type="match status" value="1"/>
</dbReference>
<comment type="similarity">
    <text evidence="3">Belongs to the glucosamine/galactosamine-6-phosphate isomerase family. NagB subfamily.</text>
</comment>